<protein>
    <submittedName>
        <fullName evidence="1">Glutathione S-transferase U17</fullName>
    </submittedName>
</protein>
<organism evidence="1 2">
    <name type="scientific">Citrus sinensis</name>
    <name type="common">Sweet orange</name>
    <name type="synonym">Citrus aurantium var. sinensis</name>
    <dbReference type="NCBI Taxonomy" id="2711"/>
    <lineage>
        <taxon>Eukaryota</taxon>
        <taxon>Viridiplantae</taxon>
        <taxon>Streptophyta</taxon>
        <taxon>Embryophyta</taxon>
        <taxon>Tracheophyta</taxon>
        <taxon>Spermatophyta</taxon>
        <taxon>Magnoliopsida</taxon>
        <taxon>eudicotyledons</taxon>
        <taxon>Gunneridae</taxon>
        <taxon>Pentapetalae</taxon>
        <taxon>rosids</taxon>
        <taxon>malvids</taxon>
        <taxon>Sapindales</taxon>
        <taxon>Rutaceae</taxon>
        <taxon>Aurantioideae</taxon>
        <taxon>Citrus</taxon>
    </lineage>
</organism>
<keyword evidence="2" id="KW-1185">Reference proteome</keyword>
<dbReference type="Proteomes" id="UP000829398">
    <property type="component" value="Chromosome 4"/>
</dbReference>
<gene>
    <name evidence="1" type="ORF">KPL71_013385</name>
</gene>
<dbReference type="EMBL" id="CM039173">
    <property type="protein sequence ID" value="KAH9773645.1"/>
    <property type="molecule type" value="Genomic_DNA"/>
</dbReference>
<name>A0ACB8LKC5_CITSI</name>
<evidence type="ECO:0000313" key="2">
    <source>
        <dbReference type="Proteomes" id="UP000829398"/>
    </source>
</evidence>
<sequence>MAKSDVKVLGAWPSPFVMRARIALKIKSVEYEYLEENLGSKSELLLKSNPVHKKIPVLIHNDKPVCESLIIVEYVDEAWSSSGPSIIPSDPYDRAVARFWAAYVDEKLFPALKSIGSGDGAEAKKAAIEQLIEGLVLLEDAFVKCSKGKPFFGGSQIGFLDIAFGCYLGWVRVTEKMNEVKLLDEVKTPGLFKWAERFCADAAVKDVMPETDKLAEFAKVLAKLRASGKWN</sequence>
<proteinExistence type="predicted"/>
<reference evidence="2" key="1">
    <citation type="journal article" date="2023" name="Hortic. Res.">
        <title>A chromosome-level phased genome enabling allele-level studies in sweet orange: a case study on citrus Huanglongbing tolerance.</title>
        <authorList>
            <person name="Wu B."/>
            <person name="Yu Q."/>
            <person name="Deng Z."/>
            <person name="Duan Y."/>
            <person name="Luo F."/>
            <person name="Gmitter F. Jr."/>
        </authorList>
    </citation>
    <scope>NUCLEOTIDE SEQUENCE [LARGE SCALE GENOMIC DNA]</scope>
    <source>
        <strain evidence="2">cv. Valencia</strain>
    </source>
</reference>
<evidence type="ECO:0000313" key="1">
    <source>
        <dbReference type="EMBL" id="KAH9773645.1"/>
    </source>
</evidence>
<comment type="caution">
    <text evidence="1">The sequence shown here is derived from an EMBL/GenBank/DDBJ whole genome shotgun (WGS) entry which is preliminary data.</text>
</comment>
<accession>A0ACB8LKC5</accession>